<evidence type="ECO:0000256" key="4">
    <source>
        <dbReference type="ARBA" id="ARBA00022840"/>
    </source>
</evidence>
<keyword evidence="4 8" id="KW-0067">ATP-binding</keyword>
<feature type="compositionally biased region" description="Basic and acidic residues" evidence="6">
    <location>
        <begin position="236"/>
        <end position="248"/>
    </location>
</feature>
<evidence type="ECO:0000313" key="9">
    <source>
        <dbReference type="Proteomes" id="UP001500506"/>
    </source>
</evidence>
<dbReference type="EMBL" id="BAAANH010000001">
    <property type="protein sequence ID" value="GAA1748236.1"/>
    <property type="molecule type" value="Genomic_DNA"/>
</dbReference>
<comment type="caution">
    <text evidence="8">The sequence shown here is derived from an EMBL/GenBank/DDBJ whole genome shotgun (WGS) entry which is preliminary data.</text>
</comment>
<evidence type="ECO:0000256" key="3">
    <source>
        <dbReference type="ARBA" id="ARBA00022741"/>
    </source>
</evidence>
<dbReference type="PROSITE" id="PS00211">
    <property type="entry name" value="ABC_TRANSPORTER_1"/>
    <property type="match status" value="1"/>
</dbReference>
<dbReference type="PANTHER" id="PTHR43820:SF2">
    <property type="entry name" value="ABC TRANSPORTER ATP-BINDING PROTEIN"/>
    <property type="match status" value="1"/>
</dbReference>
<dbReference type="SUPFAM" id="SSF52540">
    <property type="entry name" value="P-loop containing nucleoside triphosphate hydrolases"/>
    <property type="match status" value="1"/>
</dbReference>
<evidence type="ECO:0000256" key="1">
    <source>
        <dbReference type="ARBA" id="ARBA00005417"/>
    </source>
</evidence>
<dbReference type="InterPro" id="IPR003593">
    <property type="entry name" value="AAA+_ATPase"/>
</dbReference>
<dbReference type="InterPro" id="IPR052156">
    <property type="entry name" value="BCAA_Transport_ATP-bd_LivF"/>
</dbReference>
<dbReference type="Gene3D" id="3.40.50.300">
    <property type="entry name" value="P-loop containing nucleotide triphosphate hydrolases"/>
    <property type="match status" value="1"/>
</dbReference>
<organism evidence="8 9">
    <name type="scientific">Agromyces humatus</name>
    <dbReference type="NCBI Taxonomy" id="279573"/>
    <lineage>
        <taxon>Bacteria</taxon>
        <taxon>Bacillati</taxon>
        <taxon>Actinomycetota</taxon>
        <taxon>Actinomycetes</taxon>
        <taxon>Micrococcales</taxon>
        <taxon>Microbacteriaceae</taxon>
        <taxon>Agromyces</taxon>
    </lineage>
</organism>
<feature type="region of interest" description="Disordered" evidence="6">
    <location>
        <begin position="236"/>
        <end position="262"/>
    </location>
</feature>
<evidence type="ECO:0000256" key="6">
    <source>
        <dbReference type="SAM" id="MobiDB-lite"/>
    </source>
</evidence>
<evidence type="ECO:0000313" key="8">
    <source>
        <dbReference type="EMBL" id="GAA1748236.1"/>
    </source>
</evidence>
<dbReference type="InterPro" id="IPR003439">
    <property type="entry name" value="ABC_transporter-like_ATP-bd"/>
</dbReference>
<reference evidence="9" key="1">
    <citation type="journal article" date="2019" name="Int. J. Syst. Evol. Microbiol.">
        <title>The Global Catalogue of Microorganisms (GCM) 10K type strain sequencing project: providing services to taxonomists for standard genome sequencing and annotation.</title>
        <authorList>
            <consortium name="The Broad Institute Genomics Platform"/>
            <consortium name="The Broad Institute Genome Sequencing Center for Infectious Disease"/>
            <person name="Wu L."/>
            <person name="Ma J."/>
        </authorList>
    </citation>
    <scope>NUCLEOTIDE SEQUENCE [LARGE SCALE GENOMIC DNA]</scope>
    <source>
        <strain evidence="9">JCM 14319</strain>
    </source>
</reference>
<keyword evidence="5" id="KW-0029">Amino-acid transport</keyword>
<dbReference type="RefSeq" id="WP_232496634.1">
    <property type="nucleotide sequence ID" value="NZ_BAAANH010000001.1"/>
</dbReference>
<evidence type="ECO:0000256" key="5">
    <source>
        <dbReference type="ARBA" id="ARBA00022970"/>
    </source>
</evidence>
<evidence type="ECO:0000259" key="7">
    <source>
        <dbReference type="PROSITE" id="PS50893"/>
    </source>
</evidence>
<comment type="similarity">
    <text evidence="1">Belongs to the ABC transporter superfamily.</text>
</comment>
<dbReference type="Proteomes" id="UP001500506">
    <property type="component" value="Unassembled WGS sequence"/>
</dbReference>
<proteinExistence type="inferred from homology"/>
<dbReference type="CDD" id="cd03224">
    <property type="entry name" value="ABC_TM1139_LivF_branched"/>
    <property type="match status" value="1"/>
</dbReference>
<protein>
    <submittedName>
        <fullName evidence="8">ABC transporter ATP-binding protein</fullName>
    </submittedName>
</protein>
<dbReference type="InterPro" id="IPR027417">
    <property type="entry name" value="P-loop_NTPase"/>
</dbReference>
<dbReference type="Pfam" id="PF00005">
    <property type="entry name" value="ABC_tran"/>
    <property type="match status" value="1"/>
</dbReference>
<sequence length="262" mass="28212">MSEPILVVDGLNGRIAGQQVVEDISFEVPASGVTALLGRNGVGKTSTIKSILGLIDRTGAVHLGGERIDRLPTHRIVQRGVGYVPEDREIFGSLSVAENLRLAERDDRPRRELIERLFPDIHARRAQRAGTLSGGQQQMVSLARALVNENRLLLVDEPTKGLAPRIVDEVAAALAEAAATVPILLVEQNLHVIRKLAERVVVLSGGRVVFTGSAADLLDDEARIQRYLGVHDATDDRAAPAHAPDHDAATAIPVADTTEELR</sequence>
<keyword evidence="3" id="KW-0547">Nucleotide-binding</keyword>
<evidence type="ECO:0000256" key="2">
    <source>
        <dbReference type="ARBA" id="ARBA00022448"/>
    </source>
</evidence>
<gene>
    <name evidence="8" type="ORF">GCM10009747_01730</name>
</gene>
<feature type="domain" description="ABC transporter" evidence="7">
    <location>
        <begin position="6"/>
        <end position="230"/>
    </location>
</feature>
<name>A0ABP4W6P0_9MICO</name>
<keyword evidence="9" id="KW-1185">Reference proteome</keyword>
<dbReference type="GO" id="GO:0005524">
    <property type="term" value="F:ATP binding"/>
    <property type="evidence" value="ECO:0007669"/>
    <property type="project" value="UniProtKB-KW"/>
</dbReference>
<keyword evidence="2" id="KW-0813">Transport</keyword>
<dbReference type="PANTHER" id="PTHR43820">
    <property type="entry name" value="HIGH-AFFINITY BRANCHED-CHAIN AMINO ACID TRANSPORT ATP-BINDING PROTEIN LIVF"/>
    <property type="match status" value="1"/>
</dbReference>
<accession>A0ABP4W6P0</accession>
<dbReference type="SMART" id="SM00382">
    <property type="entry name" value="AAA"/>
    <property type="match status" value="1"/>
</dbReference>
<dbReference type="InterPro" id="IPR017871">
    <property type="entry name" value="ABC_transporter-like_CS"/>
</dbReference>
<dbReference type="PROSITE" id="PS50893">
    <property type="entry name" value="ABC_TRANSPORTER_2"/>
    <property type="match status" value="1"/>
</dbReference>